<evidence type="ECO:0000256" key="8">
    <source>
        <dbReference type="ARBA" id="ARBA00023014"/>
    </source>
</evidence>
<dbReference type="GO" id="GO:0051990">
    <property type="term" value="F:(R)-2-hydroxyglutarate dehydrogenase activity"/>
    <property type="evidence" value="ECO:0007669"/>
    <property type="project" value="UniProtKB-EC"/>
</dbReference>
<dbReference type="GO" id="GO:0046872">
    <property type="term" value="F:metal ion binding"/>
    <property type="evidence" value="ECO:0007669"/>
    <property type="project" value="UniProtKB-KW"/>
</dbReference>
<reference evidence="15 16" key="1">
    <citation type="submission" date="2013-07" db="EMBL/GenBank/DDBJ databases">
        <title>Comparative Genomic and Metabolomic Analysis of Twelve Strains of Pseudoalteromonas luteoviolacea.</title>
        <authorList>
            <person name="Vynne N.G."/>
            <person name="Mansson M."/>
            <person name="Gram L."/>
        </authorList>
    </citation>
    <scope>NUCLEOTIDE SEQUENCE [LARGE SCALE GENOMIC DNA]</scope>
    <source>
        <strain evidence="15 16">NCIMB 1942</strain>
    </source>
</reference>
<dbReference type="InterPro" id="IPR017900">
    <property type="entry name" value="4Fe4S_Fe_S_CS"/>
</dbReference>
<evidence type="ECO:0000256" key="7">
    <source>
        <dbReference type="ARBA" id="ARBA00023004"/>
    </source>
</evidence>
<keyword evidence="7" id="KW-0408">Iron</keyword>
<dbReference type="PANTHER" id="PTHR11748:SF119">
    <property type="entry name" value="D-2-HYDROXYGLUTARATE DEHYDROGENASE"/>
    <property type="match status" value="1"/>
</dbReference>
<dbReference type="FunFam" id="3.30.70.2740:FF:000003">
    <property type="entry name" value="Oxidoreductase, FAD-binding, putative"/>
    <property type="match status" value="1"/>
</dbReference>
<dbReference type="SUPFAM" id="SSF46548">
    <property type="entry name" value="alpha-helical ferredoxin"/>
    <property type="match status" value="1"/>
</dbReference>
<evidence type="ECO:0000256" key="12">
    <source>
        <dbReference type="ARBA" id="ARBA00067680"/>
    </source>
</evidence>
<evidence type="ECO:0000259" key="13">
    <source>
        <dbReference type="PROSITE" id="PS51379"/>
    </source>
</evidence>
<evidence type="ECO:0000256" key="9">
    <source>
        <dbReference type="ARBA" id="ARBA00039003"/>
    </source>
</evidence>
<dbReference type="Gene3D" id="3.30.465.10">
    <property type="match status" value="1"/>
</dbReference>
<keyword evidence="2" id="KW-0004">4Fe-4S</keyword>
<comment type="similarity">
    <text evidence="11">In the N-terminal section; belongs to the FAD-binding oxidoreductase/transferase type 4 family.</text>
</comment>
<dbReference type="PROSITE" id="PS00198">
    <property type="entry name" value="4FE4S_FER_1"/>
    <property type="match status" value="1"/>
</dbReference>
<accession>A0A167CKG8</accession>
<evidence type="ECO:0000256" key="11">
    <source>
        <dbReference type="ARBA" id="ARBA00060924"/>
    </source>
</evidence>
<dbReference type="InterPro" id="IPR006094">
    <property type="entry name" value="Oxid_FAD_bind_N"/>
</dbReference>
<keyword evidence="5" id="KW-0274">FAD</keyword>
<evidence type="ECO:0000256" key="1">
    <source>
        <dbReference type="ARBA" id="ARBA00001974"/>
    </source>
</evidence>
<dbReference type="SUPFAM" id="SSF56176">
    <property type="entry name" value="FAD-binding/transporter-associated domain-like"/>
    <property type="match status" value="1"/>
</dbReference>
<keyword evidence="3" id="KW-0285">Flavoprotein</keyword>
<keyword evidence="6" id="KW-0560">Oxidoreductase</keyword>
<feature type="domain" description="FAD-binding PCMH-type" evidence="14">
    <location>
        <begin position="62"/>
        <end position="295"/>
    </location>
</feature>
<evidence type="ECO:0000256" key="2">
    <source>
        <dbReference type="ARBA" id="ARBA00022485"/>
    </source>
</evidence>
<dbReference type="Gene3D" id="3.30.70.2740">
    <property type="match status" value="1"/>
</dbReference>
<dbReference type="Pfam" id="PF02754">
    <property type="entry name" value="CCG"/>
    <property type="match status" value="1"/>
</dbReference>
<dbReference type="PANTHER" id="PTHR11748">
    <property type="entry name" value="D-LACTATE DEHYDROGENASE"/>
    <property type="match status" value="1"/>
</dbReference>
<evidence type="ECO:0000259" key="14">
    <source>
        <dbReference type="PROSITE" id="PS51387"/>
    </source>
</evidence>
<dbReference type="Pfam" id="PF01565">
    <property type="entry name" value="FAD_binding_4"/>
    <property type="match status" value="1"/>
</dbReference>
<evidence type="ECO:0000256" key="10">
    <source>
        <dbReference type="ARBA" id="ARBA00051291"/>
    </source>
</evidence>
<dbReference type="InterPro" id="IPR017896">
    <property type="entry name" value="4Fe4S_Fe-S-bd"/>
</dbReference>
<dbReference type="PATRIC" id="fig|1365253.3.peg.2229"/>
<dbReference type="GO" id="GO:0004458">
    <property type="term" value="F:D-lactate dehydrogenase (cytochrome) activity"/>
    <property type="evidence" value="ECO:0007669"/>
    <property type="project" value="TreeGrafter"/>
</dbReference>
<keyword evidence="4" id="KW-0479">Metal-binding</keyword>
<dbReference type="InterPro" id="IPR036318">
    <property type="entry name" value="FAD-bd_PCMH-like_sf"/>
</dbReference>
<dbReference type="Pfam" id="PF13183">
    <property type="entry name" value="Fer4_8"/>
    <property type="match status" value="1"/>
</dbReference>
<evidence type="ECO:0000256" key="5">
    <source>
        <dbReference type="ARBA" id="ARBA00022827"/>
    </source>
</evidence>
<comment type="caution">
    <text evidence="15">The sequence shown here is derived from an EMBL/GenBank/DDBJ whole genome shotgun (WGS) entry which is preliminary data.</text>
</comment>
<evidence type="ECO:0000256" key="6">
    <source>
        <dbReference type="ARBA" id="ARBA00023002"/>
    </source>
</evidence>
<dbReference type="InterPro" id="IPR004017">
    <property type="entry name" value="Cys_rich_dom"/>
</dbReference>
<dbReference type="Pfam" id="PF02913">
    <property type="entry name" value="FAD-oxidase_C"/>
    <property type="match status" value="1"/>
</dbReference>
<sequence>MVCYIISFCGAQKGMGQEKVASVLAENTVKAFTDTLIDQGFKGEVDTRYSTQVVHSTDNSIYQEIPQAVLFPKSNSDIQMALSLSERTEFSELYFGPRGGGTGTNGQSLTSGIIIDLSRHMRGILEINTEQRWVRVQAGVIKDQLNDFLRPYGFFFAPDLSTSNRATVGGMINTDASGQGSLVYGKTSDHLLALKCFLPDGFELDTQETTTKQAKESAKKDDRAGKILNTVLTSCEKNRDKILSVFPNLNRFLTGYDLKNVFSDDLTSFDLTRIIAGSEGSLAVVAEAKLNILPIEPYKTLVNINYDNFDSALRHSPFLVSAKSTSVETVDSKVLNLAREDMVWRSVSDFLETPAHITSDGLNMVEFNGSEKKGIEEKVEALTTQLDSHIANKQSGVLSYSITTNKTDILKIYAMRKKAVGLLGNSKGARKPVAFVEDTAVPPESLADFITEFRALLDSHNLTYGMFGHVDAGVLHVRPALDLCDASHQALLKPISDKVALLTKKYGGLFWGEHGKGYRSEYGPEFFGSELFLELRKIKTIFDKRNKLNPGKICTPLNNNTGLAKVNGPLRARYDALVPIYIKTSFQDTLNCNGNGLCFNYSETTQMCPSYKVTNDRRDSPKGRATLFKEWVRQQGLQGVELPELSSGYYDSNSNMPKVEISEAGVLKKLNHEVKAAMDTCLACKACASACPVKVDIPNARAYFLDLYYQKYGRSTKDHLVANIERLLPVMSKFASLLNPIIGAKFTNSLVKNVVGYQDLPLLSKHKPNALKFDFASLSKLSQQQRNQFVLIVSDPFTRFYEAELLESAIKLINKLGKQAVLLPYHPNGKTQHVKGFLKQFKATATKTSAFLQQVSTLNIPMVGLDSALVFVYEDEYRKVLSDTERGTFEVLTIHEWIQRQDLSSLELKGSSGAITLLSHCTEETNPRSSTSIWQSIFKQLGVELTAPNVGCCGMAGTFGHESKNQSASRQLYEMSWEKHVQSQVIIATGFSCRSQVKRFEGVKPKHPVEYLAAHISSVHS</sequence>
<dbReference type="GO" id="GO:1903457">
    <property type="term" value="P:lactate catabolic process"/>
    <property type="evidence" value="ECO:0007669"/>
    <property type="project" value="TreeGrafter"/>
</dbReference>
<dbReference type="GO" id="GO:0071949">
    <property type="term" value="F:FAD binding"/>
    <property type="evidence" value="ECO:0007669"/>
    <property type="project" value="InterPro"/>
</dbReference>
<dbReference type="SUPFAM" id="SSF55103">
    <property type="entry name" value="FAD-linked oxidases, C-terminal domain"/>
    <property type="match status" value="1"/>
</dbReference>
<dbReference type="GO" id="GO:0051539">
    <property type="term" value="F:4 iron, 4 sulfur cluster binding"/>
    <property type="evidence" value="ECO:0007669"/>
    <property type="project" value="UniProtKB-KW"/>
</dbReference>
<dbReference type="EC" id="1.1.99.39" evidence="9"/>
<dbReference type="InterPro" id="IPR016169">
    <property type="entry name" value="FAD-bd_PCMH_sub2"/>
</dbReference>
<comment type="catalytic activity">
    <reaction evidence="10">
        <text>(R)-2-hydroxyglutarate + A = 2-oxoglutarate + AH2</text>
        <dbReference type="Rhea" id="RHEA:38295"/>
        <dbReference type="ChEBI" id="CHEBI:13193"/>
        <dbReference type="ChEBI" id="CHEBI:15801"/>
        <dbReference type="ChEBI" id="CHEBI:16810"/>
        <dbReference type="ChEBI" id="CHEBI:17499"/>
        <dbReference type="EC" id="1.1.99.39"/>
    </reaction>
    <physiologicalReaction direction="left-to-right" evidence="10">
        <dbReference type="Rhea" id="RHEA:38296"/>
    </physiologicalReaction>
</comment>
<gene>
    <name evidence="15" type="ORF">N482_09080</name>
</gene>
<evidence type="ECO:0000313" key="15">
    <source>
        <dbReference type="EMBL" id="KZN47768.1"/>
    </source>
</evidence>
<dbReference type="PROSITE" id="PS51379">
    <property type="entry name" value="4FE4S_FER_2"/>
    <property type="match status" value="1"/>
</dbReference>
<feature type="domain" description="4Fe-4S ferredoxin-type" evidence="13">
    <location>
        <begin position="672"/>
        <end position="701"/>
    </location>
</feature>
<dbReference type="InterPro" id="IPR004113">
    <property type="entry name" value="FAD-bd_oxidored_4_C"/>
</dbReference>
<dbReference type="GO" id="GO:0008720">
    <property type="term" value="F:D-lactate dehydrogenase (NAD+) activity"/>
    <property type="evidence" value="ECO:0007669"/>
    <property type="project" value="TreeGrafter"/>
</dbReference>
<name>A0A167CKG8_9GAMM</name>
<dbReference type="PROSITE" id="PS51387">
    <property type="entry name" value="FAD_PCMH"/>
    <property type="match status" value="1"/>
</dbReference>
<dbReference type="InterPro" id="IPR016166">
    <property type="entry name" value="FAD-bd_PCMH"/>
</dbReference>
<evidence type="ECO:0000256" key="3">
    <source>
        <dbReference type="ARBA" id="ARBA00022630"/>
    </source>
</evidence>
<protein>
    <recommendedName>
        <fullName evidence="12">D-2-hydroxyglutarate dehydrogenase</fullName>
        <ecNumber evidence="9">1.1.99.39</ecNumber>
    </recommendedName>
</protein>
<dbReference type="AlphaFoldDB" id="A0A167CKG8"/>
<evidence type="ECO:0000256" key="4">
    <source>
        <dbReference type="ARBA" id="ARBA00022723"/>
    </source>
</evidence>
<keyword evidence="8" id="KW-0411">Iron-sulfur</keyword>
<evidence type="ECO:0000313" key="16">
    <source>
        <dbReference type="Proteomes" id="UP000076587"/>
    </source>
</evidence>
<proteinExistence type="inferred from homology"/>
<dbReference type="Proteomes" id="UP000076587">
    <property type="component" value="Unassembled WGS sequence"/>
</dbReference>
<organism evidence="15 16">
    <name type="scientific">Pseudoalteromonas luteoviolacea NCIMB 1942</name>
    <dbReference type="NCBI Taxonomy" id="1365253"/>
    <lineage>
        <taxon>Bacteria</taxon>
        <taxon>Pseudomonadati</taxon>
        <taxon>Pseudomonadota</taxon>
        <taxon>Gammaproteobacteria</taxon>
        <taxon>Alteromonadales</taxon>
        <taxon>Pseudoalteromonadaceae</taxon>
        <taxon>Pseudoalteromonas</taxon>
    </lineage>
</organism>
<comment type="cofactor">
    <cofactor evidence="1">
        <name>FAD</name>
        <dbReference type="ChEBI" id="CHEBI:57692"/>
    </cofactor>
</comment>
<dbReference type="InterPro" id="IPR016164">
    <property type="entry name" value="FAD-linked_Oxase-like_C"/>
</dbReference>
<dbReference type="EMBL" id="AUXT01000152">
    <property type="protein sequence ID" value="KZN47768.1"/>
    <property type="molecule type" value="Genomic_DNA"/>
</dbReference>